<protein>
    <submittedName>
        <fullName evidence="1">Uncharacterized protein</fullName>
    </submittedName>
</protein>
<accession>A0A9P0JX30</accession>
<reference evidence="1" key="1">
    <citation type="submission" date="2022-03" db="EMBL/GenBank/DDBJ databases">
        <authorList>
            <person name="Sayadi A."/>
        </authorList>
    </citation>
    <scope>NUCLEOTIDE SEQUENCE</scope>
</reference>
<dbReference type="OrthoDB" id="8195499at2759"/>
<dbReference type="AlphaFoldDB" id="A0A9P0JX30"/>
<proteinExistence type="predicted"/>
<name>A0A9P0JX30_ACAOB</name>
<organism evidence="1 2">
    <name type="scientific">Acanthoscelides obtectus</name>
    <name type="common">Bean weevil</name>
    <name type="synonym">Bruchus obtectus</name>
    <dbReference type="NCBI Taxonomy" id="200917"/>
    <lineage>
        <taxon>Eukaryota</taxon>
        <taxon>Metazoa</taxon>
        <taxon>Ecdysozoa</taxon>
        <taxon>Arthropoda</taxon>
        <taxon>Hexapoda</taxon>
        <taxon>Insecta</taxon>
        <taxon>Pterygota</taxon>
        <taxon>Neoptera</taxon>
        <taxon>Endopterygota</taxon>
        <taxon>Coleoptera</taxon>
        <taxon>Polyphaga</taxon>
        <taxon>Cucujiformia</taxon>
        <taxon>Chrysomeloidea</taxon>
        <taxon>Chrysomelidae</taxon>
        <taxon>Bruchinae</taxon>
        <taxon>Bruchini</taxon>
        <taxon>Acanthoscelides</taxon>
    </lineage>
</organism>
<dbReference type="EMBL" id="CAKOFQ010006697">
    <property type="protein sequence ID" value="CAH1961818.1"/>
    <property type="molecule type" value="Genomic_DNA"/>
</dbReference>
<evidence type="ECO:0000313" key="2">
    <source>
        <dbReference type="Proteomes" id="UP001152888"/>
    </source>
</evidence>
<gene>
    <name evidence="1" type="ORF">ACAOBT_LOCUS4361</name>
</gene>
<evidence type="ECO:0000313" key="1">
    <source>
        <dbReference type="EMBL" id="CAH1961818.1"/>
    </source>
</evidence>
<keyword evidence="2" id="KW-1185">Reference proteome</keyword>
<sequence length="96" mass="11438">MLSTDNSSESDLSLVTKWWMFSSLPHRKYSTHPVNKARQELGEYHHLFLELKRHKEIFHSYMRMSIDTFGYILDKVEPLLDDRKYTNLHTNPILAS</sequence>
<comment type="caution">
    <text evidence="1">The sequence shown here is derived from an EMBL/GenBank/DDBJ whole genome shotgun (WGS) entry which is preliminary data.</text>
</comment>
<dbReference type="Proteomes" id="UP001152888">
    <property type="component" value="Unassembled WGS sequence"/>
</dbReference>